<evidence type="ECO:0000256" key="1">
    <source>
        <dbReference type="SAM" id="MobiDB-lite"/>
    </source>
</evidence>
<name>A0A644ZJB0_9ZZZZ</name>
<dbReference type="InterPro" id="IPR034829">
    <property type="entry name" value="DnaD-like_sf"/>
</dbReference>
<feature type="region of interest" description="Disordered" evidence="1">
    <location>
        <begin position="299"/>
        <end position="318"/>
    </location>
</feature>
<dbReference type="InterPro" id="IPR053162">
    <property type="entry name" value="DnaD"/>
</dbReference>
<evidence type="ECO:0000259" key="2">
    <source>
        <dbReference type="Pfam" id="PF07261"/>
    </source>
</evidence>
<dbReference type="PIRSF" id="PIRSF033722">
    <property type="entry name" value="DnaD_CA_C3587_prd"/>
    <property type="match status" value="1"/>
</dbReference>
<accession>A0A644ZJB0</accession>
<dbReference type="EMBL" id="VSSQ01009198">
    <property type="protein sequence ID" value="MPM40970.1"/>
    <property type="molecule type" value="Genomic_DNA"/>
</dbReference>
<dbReference type="PANTHER" id="PTHR37293:SF5">
    <property type="entry name" value="DNA REPLICATION PROTEIN"/>
    <property type="match status" value="1"/>
</dbReference>
<dbReference type="NCBIfam" id="TIGR01446">
    <property type="entry name" value="DnaD_dom"/>
    <property type="match status" value="2"/>
</dbReference>
<dbReference type="InterPro" id="IPR017019">
    <property type="entry name" value="DNA_replication_prd_bac"/>
</dbReference>
<dbReference type="Pfam" id="PF07261">
    <property type="entry name" value="DnaB_2"/>
    <property type="match status" value="2"/>
</dbReference>
<protein>
    <recommendedName>
        <fullName evidence="2">DnaB/C C-terminal domain-containing protein</fullName>
    </recommendedName>
</protein>
<dbReference type="SUPFAM" id="SSF158499">
    <property type="entry name" value="DnaD domain-like"/>
    <property type="match status" value="2"/>
</dbReference>
<proteinExistence type="predicted"/>
<dbReference type="InterPro" id="IPR006343">
    <property type="entry name" value="DnaB/C_C"/>
</dbReference>
<reference evidence="3" key="1">
    <citation type="submission" date="2019-08" db="EMBL/GenBank/DDBJ databases">
        <authorList>
            <person name="Kucharzyk K."/>
            <person name="Murdoch R.W."/>
            <person name="Higgins S."/>
            <person name="Loffler F."/>
        </authorList>
    </citation>
    <scope>NUCLEOTIDE SEQUENCE</scope>
</reference>
<feature type="compositionally biased region" description="Polar residues" evidence="1">
    <location>
        <begin position="306"/>
        <end position="317"/>
    </location>
</feature>
<dbReference type="Gene3D" id="1.10.10.630">
    <property type="entry name" value="DnaD domain-like"/>
    <property type="match status" value="2"/>
</dbReference>
<dbReference type="InterPro" id="IPR036388">
    <property type="entry name" value="WH-like_DNA-bd_sf"/>
</dbReference>
<dbReference type="PANTHER" id="PTHR37293">
    <property type="entry name" value="PHAGE REPLICATION PROTEIN-RELATED"/>
    <property type="match status" value="1"/>
</dbReference>
<feature type="domain" description="DnaB/C C-terminal" evidence="2">
    <location>
        <begin position="228"/>
        <end position="293"/>
    </location>
</feature>
<comment type="caution">
    <text evidence="3">The sequence shown here is derived from an EMBL/GenBank/DDBJ whole genome shotgun (WGS) entry which is preliminary data.</text>
</comment>
<dbReference type="AlphaFoldDB" id="A0A644ZJB0"/>
<organism evidence="3">
    <name type="scientific">bioreactor metagenome</name>
    <dbReference type="NCBI Taxonomy" id="1076179"/>
    <lineage>
        <taxon>unclassified sequences</taxon>
        <taxon>metagenomes</taxon>
        <taxon>ecological metagenomes</taxon>
    </lineage>
</organism>
<dbReference type="Gene3D" id="1.10.10.10">
    <property type="entry name" value="Winged helix-like DNA-binding domain superfamily/Winged helix DNA-binding domain"/>
    <property type="match status" value="1"/>
</dbReference>
<gene>
    <name evidence="3" type="ORF">SDC9_87619</name>
</gene>
<evidence type="ECO:0000313" key="3">
    <source>
        <dbReference type="EMBL" id="MPM40970.1"/>
    </source>
</evidence>
<feature type="domain" description="DnaB/C C-terminal" evidence="2">
    <location>
        <begin position="136"/>
        <end position="205"/>
    </location>
</feature>
<sequence length="340" mass="39855">MNYFKYIAYNEDLGHTPVENTFINHYMPSAPGDYVKVYLLGLKCSYSLQNNYLSDEIIAKTVNISLEEVRKAWQYWEAQGILRVIQQSEKEDNNVIEFMDIKELVLNIKGKESKPGKNSVDRIILARQNIKVKDMFDYIRKISGRELSQNEIFTFLDWIDDYGFPPEIVVMIVEDCYSRSKKDLPYLKQVAKNWFDAGVDSQEKALIYANRHKEKWQKYSKVLNFLRIGRQPTAVEEEMMQKWFYEFSFSDEAVIKACELTAKTLKPSFSYIDKVLSEWHGKNIKSMDEIEAYLSRNNTEAKKSTPKTGKSSFNNFKGRTYDTDLLKQRLLKKSRGELSE</sequence>